<protein>
    <submittedName>
        <fullName evidence="2">Uncharacterized protein</fullName>
    </submittedName>
</protein>
<dbReference type="STRING" id="523846.Mfer_0150"/>
<keyword evidence="1" id="KW-0812">Transmembrane</keyword>
<accession>E3GXC1</accession>
<feature type="transmembrane region" description="Helical" evidence="1">
    <location>
        <begin position="20"/>
        <end position="42"/>
    </location>
</feature>
<keyword evidence="1" id="KW-0472">Membrane</keyword>
<evidence type="ECO:0000313" key="2">
    <source>
        <dbReference type="EMBL" id="ADP76953.1"/>
    </source>
</evidence>
<gene>
    <name evidence="2" type="ordered locus">Mfer_0150</name>
</gene>
<dbReference type="AlphaFoldDB" id="E3GXC1"/>
<proteinExistence type="predicted"/>
<evidence type="ECO:0000256" key="1">
    <source>
        <dbReference type="SAM" id="Phobius"/>
    </source>
</evidence>
<name>E3GXC1_METFV</name>
<sequence length="73" mass="7883">MKSLKNISGDKMKGAIGLVFYSHVIPFILGLIGILLMCTGVMDDKPMYTSLGLIIFFVGGLLPFIILPIILGL</sequence>
<dbReference type="Proteomes" id="UP000002315">
    <property type="component" value="Chromosome"/>
</dbReference>
<evidence type="ECO:0000313" key="3">
    <source>
        <dbReference type="Proteomes" id="UP000002315"/>
    </source>
</evidence>
<dbReference type="EMBL" id="CP002278">
    <property type="protein sequence ID" value="ADP76953.1"/>
    <property type="molecule type" value="Genomic_DNA"/>
</dbReference>
<dbReference type="HOGENOM" id="CLU_200893_0_0_2"/>
<keyword evidence="3" id="KW-1185">Reference proteome</keyword>
<organism evidence="2 3">
    <name type="scientific">Methanothermus fervidus (strain ATCC 43054 / DSM 2088 / JCM 10308 / V24 S)</name>
    <dbReference type="NCBI Taxonomy" id="523846"/>
    <lineage>
        <taxon>Archaea</taxon>
        <taxon>Methanobacteriati</taxon>
        <taxon>Methanobacteriota</taxon>
        <taxon>Methanomada group</taxon>
        <taxon>Methanobacteria</taxon>
        <taxon>Methanobacteriales</taxon>
        <taxon>Methanothermaceae</taxon>
        <taxon>Methanothermus</taxon>
    </lineage>
</organism>
<feature type="transmembrane region" description="Helical" evidence="1">
    <location>
        <begin position="48"/>
        <end position="71"/>
    </location>
</feature>
<reference evidence="2 3" key="1">
    <citation type="journal article" date="2010" name="Stand. Genomic Sci.">
        <title>Complete genome sequence of Methanothermus fervidus type strain (V24S).</title>
        <authorList>
            <person name="Anderson I."/>
            <person name="Djao O.D."/>
            <person name="Misra M."/>
            <person name="Chertkov O."/>
            <person name="Nolan M."/>
            <person name="Lucas S."/>
            <person name="Lapidus A."/>
            <person name="Del Rio T.G."/>
            <person name="Tice H."/>
            <person name="Cheng J.F."/>
            <person name="Tapia R."/>
            <person name="Han C."/>
            <person name="Goodwin L."/>
            <person name="Pitluck S."/>
            <person name="Liolios K."/>
            <person name="Ivanova N."/>
            <person name="Mavromatis K."/>
            <person name="Mikhailova N."/>
            <person name="Pati A."/>
            <person name="Brambilla E."/>
            <person name="Chen A."/>
            <person name="Palaniappan K."/>
            <person name="Land M."/>
            <person name="Hauser L."/>
            <person name="Chang Y.J."/>
            <person name="Jeffries C.D."/>
            <person name="Sikorski J."/>
            <person name="Spring S."/>
            <person name="Rohde M."/>
            <person name="Eichinger K."/>
            <person name="Huber H."/>
            <person name="Wirth R."/>
            <person name="Goker M."/>
            <person name="Detter J.C."/>
            <person name="Woyke T."/>
            <person name="Bristow J."/>
            <person name="Eisen J.A."/>
            <person name="Markowitz V."/>
            <person name="Hugenholtz P."/>
            <person name="Klenk H.P."/>
            <person name="Kyrpides N.C."/>
        </authorList>
    </citation>
    <scope>NUCLEOTIDE SEQUENCE [LARGE SCALE GENOMIC DNA]</scope>
    <source>
        <strain evidence="3">ATCC 43054 / DSM 2088 / JCM 10308 / V24 S</strain>
    </source>
</reference>
<dbReference type="KEGG" id="mfv:Mfer_0150"/>
<keyword evidence="1" id="KW-1133">Transmembrane helix</keyword>